<dbReference type="GO" id="GO:0003735">
    <property type="term" value="F:structural constituent of ribosome"/>
    <property type="evidence" value="ECO:0007669"/>
    <property type="project" value="InterPro"/>
</dbReference>
<dbReference type="HAMAP" id="MF_00537">
    <property type="entry name" value="Ribosomal_uS14_1"/>
    <property type="match status" value="1"/>
</dbReference>
<dbReference type="EMBL" id="LAOI01000001">
    <property type="protein sequence ID" value="KJV89956.1"/>
    <property type="molecule type" value="Genomic_DNA"/>
</dbReference>
<dbReference type="Proteomes" id="UP000033661">
    <property type="component" value="Unassembled WGS sequence"/>
</dbReference>
<name>A0A0F3QCS0_RICBE</name>
<comment type="similarity">
    <text evidence="2 7">Belongs to the universal ribosomal protein uS14 family.</text>
</comment>
<dbReference type="AlphaFoldDB" id="A0A0F3QCS0"/>
<dbReference type="Gene3D" id="1.10.287.1480">
    <property type="match status" value="1"/>
</dbReference>
<proteinExistence type="inferred from homology"/>
<comment type="caution">
    <text evidence="9">The sequence shown here is derived from an EMBL/GenBank/DDBJ whole genome shotgun (WGS) entry which is preliminary data.</text>
</comment>
<accession>A0A0F3QCS0</accession>
<keyword evidence="10" id="KW-1185">Reference proteome</keyword>
<feature type="compositionally biased region" description="Basic residues" evidence="8">
    <location>
        <begin position="10"/>
        <end position="24"/>
    </location>
</feature>
<protein>
    <recommendedName>
        <fullName evidence="5 7">Small ribosomal subunit protein uS14</fullName>
    </recommendedName>
</protein>
<sequence length="101" mass="11652">MAKVSSIKKNEKRKKLSQSLHNKREKLKNKIYDKNISLEERFSLVMSLAQLSRNSSATRIRNRCELTGRPRGVIRKFGISRNKLRELSGRGLVPGIIKSSW</sequence>
<dbReference type="FunFam" id="1.10.287.1480:FF:000001">
    <property type="entry name" value="30S ribosomal protein S14"/>
    <property type="match status" value="1"/>
</dbReference>
<dbReference type="SMR" id="A0A0F3QCS0"/>
<dbReference type="InterPro" id="IPR001209">
    <property type="entry name" value="Ribosomal_uS14"/>
</dbReference>
<dbReference type="PROSITE" id="PS00527">
    <property type="entry name" value="RIBOSOMAL_S14"/>
    <property type="match status" value="1"/>
</dbReference>
<evidence type="ECO:0000256" key="6">
    <source>
        <dbReference type="ARBA" id="ARBA00047110"/>
    </source>
</evidence>
<keyword evidence="7" id="KW-0699">rRNA-binding</keyword>
<evidence type="ECO:0000256" key="3">
    <source>
        <dbReference type="ARBA" id="ARBA00022980"/>
    </source>
</evidence>
<organism evidence="9 10">
    <name type="scientific">Rickettsia bellii str. RML An4</name>
    <dbReference type="NCBI Taxonomy" id="1359193"/>
    <lineage>
        <taxon>Bacteria</taxon>
        <taxon>Pseudomonadati</taxon>
        <taxon>Pseudomonadota</taxon>
        <taxon>Alphaproteobacteria</taxon>
        <taxon>Rickettsiales</taxon>
        <taxon>Rickettsiaceae</taxon>
        <taxon>Rickettsieae</taxon>
        <taxon>Rickettsia</taxon>
        <taxon>belli group</taxon>
    </lineage>
</organism>
<dbReference type="GO" id="GO:0006412">
    <property type="term" value="P:translation"/>
    <property type="evidence" value="ECO:0007669"/>
    <property type="project" value="UniProtKB-UniRule"/>
</dbReference>
<dbReference type="SUPFAM" id="SSF57716">
    <property type="entry name" value="Glucocorticoid receptor-like (DNA-binding domain)"/>
    <property type="match status" value="1"/>
</dbReference>
<evidence type="ECO:0000256" key="8">
    <source>
        <dbReference type="SAM" id="MobiDB-lite"/>
    </source>
</evidence>
<comment type="function">
    <text evidence="1 7">Binds 16S rRNA, required for the assembly of 30S particles and may also be responsible for determining the conformation of the 16S rRNA at the A site.</text>
</comment>
<evidence type="ECO:0000256" key="4">
    <source>
        <dbReference type="ARBA" id="ARBA00023274"/>
    </source>
</evidence>
<evidence type="ECO:0000256" key="2">
    <source>
        <dbReference type="ARBA" id="ARBA00009083"/>
    </source>
</evidence>
<evidence type="ECO:0000256" key="1">
    <source>
        <dbReference type="ARBA" id="ARBA00003686"/>
    </source>
</evidence>
<gene>
    <name evidence="7 9" type="primary">rpsN</name>
    <name evidence="9" type="ORF">RBEAN4_0948</name>
</gene>
<keyword evidence="3 7" id="KW-0689">Ribosomal protein</keyword>
<dbReference type="InterPro" id="IPR023036">
    <property type="entry name" value="Ribosomal_uS14_bac/plastid"/>
</dbReference>
<dbReference type="Pfam" id="PF00253">
    <property type="entry name" value="Ribosomal_S14"/>
    <property type="match status" value="1"/>
</dbReference>
<dbReference type="PANTHER" id="PTHR19836">
    <property type="entry name" value="30S RIBOSOMAL PROTEIN S14"/>
    <property type="match status" value="1"/>
</dbReference>
<dbReference type="NCBIfam" id="NF006477">
    <property type="entry name" value="PRK08881.1"/>
    <property type="match status" value="1"/>
</dbReference>
<evidence type="ECO:0000313" key="9">
    <source>
        <dbReference type="EMBL" id="KJV89956.1"/>
    </source>
</evidence>
<keyword evidence="4 7" id="KW-0687">Ribonucleoprotein</keyword>
<keyword evidence="7" id="KW-0694">RNA-binding</keyword>
<dbReference type="GO" id="GO:0019843">
    <property type="term" value="F:rRNA binding"/>
    <property type="evidence" value="ECO:0007669"/>
    <property type="project" value="UniProtKB-UniRule"/>
</dbReference>
<evidence type="ECO:0000256" key="7">
    <source>
        <dbReference type="HAMAP-Rule" id="MF_00537"/>
    </source>
</evidence>
<evidence type="ECO:0000313" key="10">
    <source>
        <dbReference type="Proteomes" id="UP000033661"/>
    </source>
</evidence>
<dbReference type="PANTHER" id="PTHR19836:SF19">
    <property type="entry name" value="SMALL RIBOSOMAL SUBUNIT PROTEIN US14M"/>
    <property type="match status" value="1"/>
</dbReference>
<dbReference type="RefSeq" id="WP_011477708.1">
    <property type="nucleotide sequence ID" value="NZ_LAOI01000001.1"/>
</dbReference>
<dbReference type="GO" id="GO:0015935">
    <property type="term" value="C:small ribosomal subunit"/>
    <property type="evidence" value="ECO:0007669"/>
    <property type="project" value="TreeGrafter"/>
</dbReference>
<comment type="subunit">
    <text evidence="6 7">Part of the 30S ribosomal subunit. Contacts proteins S3 and S10.</text>
</comment>
<feature type="region of interest" description="Disordered" evidence="8">
    <location>
        <begin position="1"/>
        <end position="24"/>
    </location>
</feature>
<dbReference type="GO" id="GO:0005737">
    <property type="term" value="C:cytoplasm"/>
    <property type="evidence" value="ECO:0007669"/>
    <property type="project" value="UniProtKB-ARBA"/>
</dbReference>
<reference evidence="9 10" key="1">
    <citation type="submission" date="2015-02" db="EMBL/GenBank/DDBJ databases">
        <title>Genome Sequencing of Rickettsiales.</title>
        <authorList>
            <person name="Daugherty S.C."/>
            <person name="Su Q."/>
            <person name="Abolude K."/>
            <person name="Beier-Sexton M."/>
            <person name="Carlyon J.A."/>
            <person name="Carter R."/>
            <person name="Day N.P."/>
            <person name="Dumler S.J."/>
            <person name="Dyachenko V."/>
            <person name="Godinez A."/>
            <person name="Kurtti T.J."/>
            <person name="Lichay M."/>
            <person name="Mullins K.E."/>
            <person name="Ott S."/>
            <person name="Pappas-Brown V."/>
            <person name="Paris D.H."/>
            <person name="Patel P."/>
            <person name="Richards A.L."/>
            <person name="Sadzewicz L."/>
            <person name="Sears K."/>
            <person name="Seidman D."/>
            <person name="Sengamalay N."/>
            <person name="Stenos J."/>
            <person name="Tallon L.J."/>
            <person name="Vincent G."/>
            <person name="Fraser C.M."/>
            <person name="Munderloh U."/>
            <person name="Dunning-Hotopp J.C."/>
        </authorList>
    </citation>
    <scope>NUCLEOTIDE SEQUENCE [LARGE SCALE GENOMIC DNA]</scope>
    <source>
        <strain evidence="9 10">RML An4</strain>
    </source>
</reference>
<evidence type="ECO:0000256" key="5">
    <source>
        <dbReference type="ARBA" id="ARBA00035167"/>
    </source>
</evidence>
<dbReference type="PATRIC" id="fig|1359193.3.peg.917"/>
<dbReference type="InterPro" id="IPR018271">
    <property type="entry name" value="Ribosomal_uS14_CS"/>
</dbReference>